<gene>
    <name evidence="3" type="ORF">E2562_000248</name>
</gene>
<reference evidence="3 4" key="1">
    <citation type="submission" date="2019-11" db="EMBL/GenBank/DDBJ databases">
        <title>Whole genome sequence of Oryza granulata.</title>
        <authorList>
            <person name="Li W."/>
        </authorList>
    </citation>
    <scope>NUCLEOTIDE SEQUENCE [LARGE SCALE GENOMIC DNA]</scope>
    <source>
        <strain evidence="4">cv. Menghai</strain>
        <tissue evidence="3">Leaf</tissue>
    </source>
</reference>
<evidence type="ECO:0000256" key="1">
    <source>
        <dbReference type="SAM" id="MobiDB-lite"/>
    </source>
</evidence>
<protein>
    <submittedName>
        <fullName evidence="3">Uncharacterized protein</fullName>
    </submittedName>
</protein>
<proteinExistence type="predicted"/>
<name>A0A6G1CL39_9ORYZ</name>
<feature type="compositionally biased region" description="Basic residues" evidence="1">
    <location>
        <begin position="1"/>
        <end position="10"/>
    </location>
</feature>
<feature type="region of interest" description="Disordered" evidence="1">
    <location>
        <begin position="1"/>
        <end position="119"/>
    </location>
</feature>
<feature type="transmembrane region" description="Helical" evidence="2">
    <location>
        <begin position="153"/>
        <end position="173"/>
    </location>
</feature>
<evidence type="ECO:0000256" key="2">
    <source>
        <dbReference type="SAM" id="Phobius"/>
    </source>
</evidence>
<feature type="compositionally biased region" description="Low complexity" evidence="1">
    <location>
        <begin position="107"/>
        <end position="119"/>
    </location>
</feature>
<dbReference type="AlphaFoldDB" id="A0A6G1CL39"/>
<keyword evidence="2" id="KW-0812">Transmembrane</keyword>
<keyword evidence="4" id="KW-1185">Reference proteome</keyword>
<accession>A0A6G1CL39</accession>
<keyword evidence="2" id="KW-1133">Transmembrane helix</keyword>
<keyword evidence="2" id="KW-0472">Membrane</keyword>
<dbReference type="EMBL" id="SPHZ02000008">
    <property type="protein sequence ID" value="KAF0901365.1"/>
    <property type="molecule type" value="Genomic_DNA"/>
</dbReference>
<comment type="caution">
    <text evidence="3">The sequence shown here is derived from an EMBL/GenBank/DDBJ whole genome shotgun (WGS) entry which is preliminary data.</text>
</comment>
<dbReference type="Proteomes" id="UP000479710">
    <property type="component" value="Unassembled WGS sequence"/>
</dbReference>
<evidence type="ECO:0000313" key="3">
    <source>
        <dbReference type="EMBL" id="KAF0901365.1"/>
    </source>
</evidence>
<feature type="compositionally biased region" description="Low complexity" evidence="1">
    <location>
        <begin position="45"/>
        <end position="57"/>
    </location>
</feature>
<organism evidence="3 4">
    <name type="scientific">Oryza meyeriana var. granulata</name>
    <dbReference type="NCBI Taxonomy" id="110450"/>
    <lineage>
        <taxon>Eukaryota</taxon>
        <taxon>Viridiplantae</taxon>
        <taxon>Streptophyta</taxon>
        <taxon>Embryophyta</taxon>
        <taxon>Tracheophyta</taxon>
        <taxon>Spermatophyta</taxon>
        <taxon>Magnoliopsida</taxon>
        <taxon>Liliopsida</taxon>
        <taxon>Poales</taxon>
        <taxon>Poaceae</taxon>
        <taxon>BOP clade</taxon>
        <taxon>Oryzoideae</taxon>
        <taxon>Oryzeae</taxon>
        <taxon>Oryzinae</taxon>
        <taxon>Oryza</taxon>
        <taxon>Oryza meyeriana</taxon>
    </lineage>
</organism>
<sequence>MMLTSGRRRTATAIDGRPETAGAVVGLRVMATSTATEHGAEADVPTTAPQRPAAGTARRGRRAPRVEDDGSAPAAEPGRGSSFGDRRTASGWRTGQPEETAARRQRQGQGAARQRAGGAARGVAGWARWRLEARLAGAGDGAASQTAAASGLMAAWSLPFLFPICSALVPLAFSSAP</sequence>
<evidence type="ECO:0000313" key="4">
    <source>
        <dbReference type="Proteomes" id="UP000479710"/>
    </source>
</evidence>